<evidence type="ECO:0000313" key="10">
    <source>
        <dbReference type="EMBL" id="AXX93232.1"/>
    </source>
</evidence>
<keyword evidence="4" id="KW-0479">Metal-binding</keyword>
<proteinExistence type="inferred from homology"/>
<dbReference type="SUPFAM" id="SSF50692">
    <property type="entry name" value="ADC-like"/>
    <property type="match status" value="1"/>
</dbReference>
<dbReference type="Gene3D" id="3.40.228.10">
    <property type="entry name" value="Dimethylsulfoxide Reductase, domain 2"/>
    <property type="match status" value="1"/>
</dbReference>
<dbReference type="Proteomes" id="UP000221222">
    <property type="component" value="Unassembled WGS sequence"/>
</dbReference>
<reference evidence="11 12" key="1">
    <citation type="submission" date="2017-09" db="EMBL/GenBank/DDBJ databases">
        <title>Arcobacter canalis sp. nov., a new species isolated from a water canal contaminated with urban sewage.</title>
        <authorList>
            <person name="Perez-Cataluna A."/>
            <person name="Salas-Masso N."/>
            <person name="Figueras M.J."/>
        </authorList>
    </citation>
    <scope>NUCLEOTIDE SEQUENCE [LARGE SCALE GENOMIC DNA]</scope>
    <source>
        <strain evidence="11 12">F98-3</strain>
    </source>
</reference>
<evidence type="ECO:0000313" key="13">
    <source>
        <dbReference type="Proteomes" id="UP000262712"/>
    </source>
</evidence>
<dbReference type="GO" id="GO:0030288">
    <property type="term" value="C:outer membrane-bounded periplasmic space"/>
    <property type="evidence" value="ECO:0007669"/>
    <property type="project" value="TreeGrafter"/>
</dbReference>
<dbReference type="EMBL" id="CP032098">
    <property type="protein sequence ID" value="AXX93232.1"/>
    <property type="molecule type" value="Genomic_DNA"/>
</dbReference>
<feature type="domain" description="Molybdopterin oxidoreductase N-terminal" evidence="9">
    <location>
        <begin position="41"/>
        <end position="79"/>
    </location>
</feature>
<dbReference type="InterPro" id="IPR006657">
    <property type="entry name" value="MoPterin_dinucl-bd_dom"/>
</dbReference>
<dbReference type="GO" id="GO:0009061">
    <property type="term" value="P:anaerobic respiration"/>
    <property type="evidence" value="ECO:0007669"/>
    <property type="project" value="TreeGrafter"/>
</dbReference>
<dbReference type="InterPro" id="IPR009010">
    <property type="entry name" value="Asp_de-COase-like_dom_sf"/>
</dbReference>
<dbReference type="PANTHER" id="PTHR43742:SF10">
    <property type="entry name" value="TRIMETHYLAMINE-N-OXIDE REDUCTASE 2"/>
    <property type="match status" value="1"/>
</dbReference>
<dbReference type="Gene3D" id="3.90.55.10">
    <property type="entry name" value="Dimethylsulfoxide Reductase, domain 3"/>
    <property type="match status" value="1"/>
</dbReference>
<keyword evidence="3" id="KW-0500">Molybdenum</keyword>
<dbReference type="InterPro" id="IPR041460">
    <property type="entry name" value="Molybdopterin_N"/>
</dbReference>
<dbReference type="GO" id="GO:0016491">
    <property type="term" value="F:oxidoreductase activity"/>
    <property type="evidence" value="ECO:0007669"/>
    <property type="project" value="UniProtKB-KW"/>
</dbReference>
<keyword evidence="12" id="KW-1185">Reference proteome</keyword>
<evidence type="ECO:0000256" key="3">
    <source>
        <dbReference type="ARBA" id="ARBA00022505"/>
    </source>
</evidence>
<dbReference type="Proteomes" id="UP000262712">
    <property type="component" value="Chromosome"/>
</dbReference>
<dbReference type="RefSeq" id="WP_099342122.1">
    <property type="nucleotide sequence ID" value="NZ_CP032098.1"/>
</dbReference>
<reference evidence="10 13" key="2">
    <citation type="submission" date="2018-08" db="EMBL/GenBank/DDBJ databases">
        <title>Complete genome of the Arcobacter molluscorum type strain LMG 25693.</title>
        <authorList>
            <person name="Miller W.G."/>
            <person name="Yee E."/>
            <person name="Bono J.L."/>
        </authorList>
    </citation>
    <scope>NUCLEOTIDE SEQUENCE [LARGE SCALE GENOMIC DNA]</scope>
    <source>
        <strain evidence="10 13">CECT 7696</strain>
    </source>
</reference>
<keyword evidence="5" id="KW-0574">Periplasm</keyword>
<evidence type="ECO:0000256" key="5">
    <source>
        <dbReference type="ARBA" id="ARBA00022764"/>
    </source>
</evidence>
<evidence type="ECO:0000256" key="1">
    <source>
        <dbReference type="ARBA" id="ARBA00001942"/>
    </source>
</evidence>
<evidence type="ECO:0000313" key="12">
    <source>
        <dbReference type="Proteomes" id="UP000221222"/>
    </source>
</evidence>
<dbReference type="GO" id="GO:0030151">
    <property type="term" value="F:molybdenum ion binding"/>
    <property type="evidence" value="ECO:0007669"/>
    <property type="project" value="TreeGrafter"/>
</dbReference>
<dbReference type="Gene3D" id="2.40.40.20">
    <property type="match status" value="1"/>
</dbReference>
<accession>A0A2G1DJ03</accession>
<dbReference type="Pfam" id="PF00384">
    <property type="entry name" value="Molybdopterin"/>
    <property type="match status" value="1"/>
</dbReference>
<name>A0A2G1DJ03_9BACT</name>
<evidence type="ECO:0000259" key="7">
    <source>
        <dbReference type="Pfam" id="PF00384"/>
    </source>
</evidence>
<dbReference type="InterPro" id="IPR006656">
    <property type="entry name" value="Mopterin_OxRdtase"/>
</dbReference>
<dbReference type="GO" id="GO:0009055">
    <property type="term" value="F:electron transfer activity"/>
    <property type="evidence" value="ECO:0007669"/>
    <property type="project" value="TreeGrafter"/>
</dbReference>
<feature type="domain" description="Molybdopterin dinucleotide-binding" evidence="8">
    <location>
        <begin position="679"/>
        <end position="796"/>
    </location>
</feature>
<dbReference type="AlphaFoldDB" id="A0A2G1DJ03"/>
<dbReference type="Pfam" id="PF01568">
    <property type="entry name" value="Molydop_binding"/>
    <property type="match status" value="1"/>
</dbReference>
<dbReference type="SUPFAM" id="SSF53706">
    <property type="entry name" value="Formate dehydrogenase/DMSO reductase, domains 1-3"/>
    <property type="match status" value="1"/>
</dbReference>
<evidence type="ECO:0000259" key="9">
    <source>
        <dbReference type="Pfam" id="PF18364"/>
    </source>
</evidence>
<comment type="similarity">
    <text evidence="2">Belongs to the prokaryotic molybdopterin-containing oxidoreductase family.</text>
</comment>
<dbReference type="PANTHER" id="PTHR43742">
    <property type="entry name" value="TRIMETHYLAMINE-N-OXIDE REDUCTASE"/>
    <property type="match status" value="1"/>
</dbReference>
<evidence type="ECO:0000259" key="8">
    <source>
        <dbReference type="Pfam" id="PF01568"/>
    </source>
</evidence>
<evidence type="ECO:0000256" key="6">
    <source>
        <dbReference type="ARBA" id="ARBA00023002"/>
    </source>
</evidence>
<keyword evidence="6" id="KW-0560">Oxidoreductase</keyword>
<dbReference type="InterPro" id="IPR006655">
    <property type="entry name" value="Mopterin_OxRdtase_prok_CS"/>
</dbReference>
<gene>
    <name evidence="10" type="ORF">AMOL_2279</name>
    <name evidence="11" type="ORF">CPU12_05695</name>
</gene>
<protein>
    <submittedName>
        <fullName evidence="10">Molybdopterin-containing oxidoreductase III, DMSO/TMAO/BSO reductase family, catalytic subunit</fullName>
    </submittedName>
    <submittedName>
        <fullName evidence="11">Trimethylamine-N-oxide reductase</fullName>
    </submittedName>
</protein>
<evidence type="ECO:0000256" key="2">
    <source>
        <dbReference type="ARBA" id="ARBA00010312"/>
    </source>
</evidence>
<organism evidence="11 12">
    <name type="scientific">Malaciobacter molluscorum LMG 25693</name>
    <dbReference type="NCBI Taxonomy" id="870501"/>
    <lineage>
        <taxon>Bacteria</taxon>
        <taxon>Pseudomonadati</taxon>
        <taxon>Campylobacterota</taxon>
        <taxon>Epsilonproteobacteria</taxon>
        <taxon>Campylobacterales</taxon>
        <taxon>Arcobacteraceae</taxon>
        <taxon>Malaciobacter</taxon>
    </lineage>
</organism>
<dbReference type="GO" id="GO:0043546">
    <property type="term" value="F:molybdopterin cofactor binding"/>
    <property type="evidence" value="ECO:0007669"/>
    <property type="project" value="InterPro"/>
</dbReference>
<evidence type="ECO:0000256" key="4">
    <source>
        <dbReference type="ARBA" id="ARBA00022723"/>
    </source>
</evidence>
<dbReference type="InterPro" id="IPR050612">
    <property type="entry name" value="Prok_Mopterin_Oxidored"/>
</dbReference>
<dbReference type="PROSITE" id="PS00490">
    <property type="entry name" value="MOLYBDOPTERIN_PROK_2"/>
    <property type="match status" value="1"/>
</dbReference>
<sequence>MKRRDFIKYGSILGAATTVKAKSLEGWADLTNFDKKTVLSSNRFGMFEAVIQSGEVLETKAFKGDYFPSPMIKAAADRIQNQTRVEYPMVRKSFLKAKGPSNNHLRGKEEFVRVSWDVALDLTAKHMRDTFDKYGPESIYGECYWWGGSGRVSWGRTVSRRMMRILGGFVTESGDYSTGAGLVIMPHVLGGSSVYDTPTKWKSIIENAKNVVIWGCDPLLTNQITWSTPMHRCYKEYEKLQAAVFSGKIKAFSVDPRKNETQKYLDSEHIAVKPNTDVALMIGMAHYLYTKKLYDEKFIKKYTVGFNKFKKYLLGKEDGEEKDIKWASKICGVDEKTIAKFATTLAKERTVLLCGRALQRQDHGEQAHWMCTVLAAMLGHMGLPGGGIEFSLAYNSSGATDKLAPTITGISQSIPEKYNKKYPNAPWLKHHDVVIPSSRSIEAIQRPGEDLDQNGKKIKLPHIRLMYNASGSPLTRHHDVNNMIKQWKKVDTVITAEPYWTSTAKMSDIILPVATELERIDIDQTGGTKEYIIARKAHVKPKGESQSDFWICRELCKRWGYEEVFTEEKTELEWVKYIYEDAVQKAKTMNLKMPSFEKFWEKGYVRFEEDDTSTQNYTRYTEFRENPYKHRLGTPSGKIEIYSPVIAKFNYDDCKGHPMWIEPIEWLGDKEKTKKYPMHIISPHSKYRLHSQLNNTFIRGLYEIGGREPLVINHKEAKKRGLKTGDIARIFNDRGEILVGVYVSDIVIDDVAVVCEGAWYSPEKLGDKTLCQHGNVNVLTIDKGTSKLAQSNIAHTALVQIEKYKGELKPINAFTKPKIIQSL</sequence>
<dbReference type="KEGG" id="amol:AMOL_2279"/>
<dbReference type="Pfam" id="PF18364">
    <property type="entry name" value="Molybdopterin_N"/>
    <property type="match status" value="1"/>
</dbReference>
<evidence type="ECO:0000313" key="11">
    <source>
        <dbReference type="EMBL" id="PHO18485.1"/>
    </source>
</evidence>
<dbReference type="EMBL" id="NXFY01000006">
    <property type="protein sequence ID" value="PHO18485.1"/>
    <property type="molecule type" value="Genomic_DNA"/>
</dbReference>
<comment type="cofactor">
    <cofactor evidence="1">
        <name>Mo-bis(molybdopterin guanine dinucleotide)</name>
        <dbReference type="ChEBI" id="CHEBI:60539"/>
    </cofactor>
</comment>
<feature type="domain" description="Molybdopterin oxidoreductase" evidence="7">
    <location>
        <begin position="84"/>
        <end position="558"/>
    </location>
</feature>
<dbReference type="Gene3D" id="3.40.50.740">
    <property type="match status" value="1"/>
</dbReference>